<evidence type="ECO:0000313" key="2">
    <source>
        <dbReference type="EMBL" id="CAD5233077.1"/>
    </source>
</evidence>
<organism evidence="4 6">
    <name type="scientific">Bursaphelenchus xylophilus</name>
    <name type="common">Pinewood nematode worm</name>
    <name type="synonym">Aphelenchoides xylophilus</name>
    <dbReference type="NCBI Taxonomy" id="6326"/>
    <lineage>
        <taxon>Eukaryota</taxon>
        <taxon>Metazoa</taxon>
        <taxon>Ecdysozoa</taxon>
        <taxon>Nematoda</taxon>
        <taxon>Chromadorea</taxon>
        <taxon>Rhabditida</taxon>
        <taxon>Tylenchina</taxon>
        <taxon>Tylenchomorpha</taxon>
        <taxon>Aphelenchoidea</taxon>
        <taxon>Aphelenchoididae</taxon>
        <taxon>Bursaphelenchus</taxon>
    </lineage>
</organism>
<evidence type="ECO:0000256" key="1">
    <source>
        <dbReference type="SAM" id="MobiDB-lite"/>
    </source>
</evidence>
<dbReference type="WBParaSite" id="BXY_0548300.1">
    <property type="protein sequence ID" value="BXY_0548300.1"/>
    <property type="gene ID" value="BXY_0548300"/>
</dbReference>
<evidence type="ECO:0000313" key="5">
    <source>
        <dbReference type="Proteomes" id="UP000659654"/>
    </source>
</evidence>
<dbReference type="AlphaFoldDB" id="A0A1I7RXL6"/>
<reference evidence="6" key="1">
    <citation type="submission" date="2016-11" db="UniProtKB">
        <authorList>
            <consortium name="WormBaseParasite"/>
        </authorList>
    </citation>
    <scope>IDENTIFICATION</scope>
</reference>
<evidence type="ECO:0000313" key="4">
    <source>
        <dbReference type="Proteomes" id="UP000095284"/>
    </source>
</evidence>
<dbReference type="Proteomes" id="UP000095284">
    <property type="component" value="Unplaced"/>
</dbReference>
<evidence type="ECO:0000313" key="6">
    <source>
        <dbReference type="WBParaSite" id="BXY_0548300.1"/>
    </source>
</evidence>
<gene>
    <name evidence="2" type="ORF">BXYJ_LOCUS13168</name>
</gene>
<dbReference type="Proteomes" id="UP000582659">
    <property type="component" value="Unassembled WGS sequence"/>
</dbReference>
<evidence type="ECO:0000313" key="3">
    <source>
        <dbReference type="EMBL" id="CAG9126559.1"/>
    </source>
</evidence>
<dbReference type="Proteomes" id="UP000659654">
    <property type="component" value="Unassembled WGS sequence"/>
</dbReference>
<dbReference type="EMBL" id="CAJFCV020000005">
    <property type="protein sequence ID" value="CAG9126559.1"/>
    <property type="molecule type" value="Genomic_DNA"/>
</dbReference>
<reference evidence="3" key="2">
    <citation type="submission" date="2020-08" db="EMBL/GenBank/DDBJ databases">
        <authorList>
            <person name="Kikuchi T."/>
        </authorList>
    </citation>
    <scope>NUCLEOTIDE SEQUENCE</scope>
    <source>
        <strain evidence="2">Ka4C1</strain>
    </source>
</reference>
<keyword evidence="5" id="KW-1185">Reference proteome</keyword>
<feature type="region of interest" description="Disordered" evidence="1">
    <location>
        <begin position="1"/>
        <end position="42"/>
    </location>
</feature>
<proteinExistence type="predicted"/>
<protein>
    <submittedName>
        <fullName evidence="2">(pine wood nematode) hypothetical protein</fullName>
    </submittedName>
</protein>
<name>A0A1I7RXL6_BURXY</name>
<dbReference type="EMBL" id="CAJFDI010000005">
    <property type="protein sequence ID" value="CAD5233077.1"/>
    <property type="molecule type" value="Genomic_DNA"/>
</dbReference>
<sequence>MEKKDFPPPPAYDDVITEQPQPSCPSVSPSPPVYAKDPQSSSDGGIFTVLPQLQDNNFMARPEIREYGEPKKDEDENKNGRGCCCDDGKTNRNDCCMDACECCFCCCQVFYICAICFQACAH</sequence>
<accession>A0A1I7RXL6</accession>